<dbReference type="AlphaFoldDB" id="A0A8H3FI63"/>
<dbReference type="PROSITE" id="PS51253">
    <property type="entry name" value="HTH_CENPB"/>
    <property type="match status" value="1"/>
</dbReference>
<feature type="compositionally biased region" description="Acidic residues" evidence="2">
    <location>
        <begin position="174"/>
        <end position="190"/>
    </location>
</feature>
<keyword evidence="5" id="KW-1185">Reference proteome</keyword>
<evidence type="ECO:0000313" key="4">
    <source>
        <dbReference type="EMBL" id="CAF9923237.1"/>
    </source>
</evidence>
<evidence type="ECO:0000256" key="2">
    <source>
        <dbReference type="SAM" id="MobiDB-lite"/>
    </source>
</evidence>
<sequence length="241" mass="27963">MQSSKRLRFYNAFKLDAINYLRQDHTAKETIAYRQDKHPHTKPPNQGMLSTWRKMIESAEKNHGETRQRQWIHLAGNRCNNRPSDWPVLDNALYQWHRKVITNPANSVTNAKLLAYASRLWEAIRPLHYPQQINRSVGAAALNLTWFWRYKQRHGLQTRRRGGEVVKQLQPSDKEEEEEETEDEREEDLQDPPLPTLAKAREADDHADGFEAVDPTCSTFGLGGTRPSVSTRRRSKACHQG</sequence>
<dbReference type="Pfam" id="PF03221">
    <property type="entry name" value="HTH_Tnp_Tc5"/>
    <property type="match status" value="1"/>
</dbReference>
<comment type="caution">
    <text evidence="4">The sequence shown here is derived from an EMBL/GenBank/DDBJ whole genome shotgun (WGS) entry which is preliminary data.</text>
</comment>
<evidence type="ECO:0000259" key="3">
    <source>
        <dbReference type="PROSITE" id="PS51253"/>
    </source>
</evidence>
<dbReference type="InterPro" id="IPR006600">
    <property type="entry name" value="HTH_CenpB_DNA-bd_dom"/>
</dbReference>
<feature type="compositionally biased region" description="Basic and acidic residues" evidence="2">
    <location>
        <begin position="199"/>
        <end position="209"/>
    </location>
</feature>
<feature type="compositionally biased region" description="Basic residues" evidence="2">
    <location>
        <begin position="231"/>
        <end position="241"/>
    </location>
</feature>
<evidence type="ECO:0000313" key="5">
    <source>
        <dbReference type="Proteomes" id="UP000664169"/>
    </source>
</evidence>
<gene>
    <name evidence="4" type="ORF">GOMPHAMPRED_002783</name>
</gene>
<feature type="domain" description="HTH CENPB-type" evidence="3">
    <location>
        <begin position="77"/>
        <end position="160"/>
    </location>
</feature>
<evidence type="ECO:0000256" key="1">
    <source>
        <dbReference type="ARBA" id="ARBA00023125"/>
    </source>
</evidence>
<name>A0A8H3FI63_9LECA</name>
<dbReference type="Proteomes" id="UP000664169">
    <property type="component" value="Unassembled WGS sequence"/>
</dbReference>
<reference evidence="4" key="1">
    <citation type="submission" date="2021-03" db="EMBL/GenBank/DDBJ databases">
        <authorList>
            <person name="Tagirdzhanova G."/>
        </authorList>
    </citation>
    <scope>NUCLEOTIDE SEQUENCE</scope>
</reference>
<feature type="region of interest" description="Disordered" evidence="2">
    <location>
        <begin position="159"/>
        <end position="241"/>
    </location>
</feature>
<proteinExistence type="predicted"/>
<accession>A0A8H3FI63</accession>
<keyword evidence="1" id="KW-0238">DNA-binding</keyword>
<dbReference type="EMBL" id="CAJPDQ010000019">
    <property type="protein sequence ID" value="CAF9923237.1"/>
    <property type="molecule type" value="Genomic_DNA"/>
</dbReference>
<organism evidence="4 5">
    <name type="scientific">Gomphillus americanus</name>
    <dbReference type="NCBI Taxonomy" id="1940652"/>
    <lineage>
        <taxon>Eukaryota</taxon>
        <taxon>Fungi</taxon>
        <taxon>Dikarya</taxon>
        <taxon>Ascomycota</taxon>
        <taxon>Pezizomycotina</taxon>
        <taxon>Lecanoromycetes</taxon>
        <taxon>OSLEUM clade</taxon>
        <taxon>Ostropomycetidae</taxon>
        <taxon>Ostropales</taxon>
        <taxon>Graphidaceae</taxon>
        <taxon>Gomphilloideae</taxon>
        <taxon>Gomphillus</taxon>
    </lineage>
</organism>
<dbReference type="GO" id="GO:0003677">
    <property type="term" value="F:DNA binding"/>
    <property type="evidence" value="ECO:0007669"/>
    <property type="project" value="UniProtKB-KW"/>
</dbReference>
<protein>
    <recommendedName>
        <fullName evidence="3">HTH CENPB-type domain-containing protein</fullName>
    </recommendedName>
</protein>